<comment type="caution">
    <text evidence="2">The sequence shown here is derived from an EMBL/GenBank/DDBJ whole genome shotgun (WGS) entry which is preliminary data.</text>
</comment>
<keyword evidence="3" id="KW-1185">Reference proteome</keyword>
<protein>
    <submittedName>
        <fullName evidence="2">Uncharacterized protein</fullName>
    </submittedName>
</protein>
<evidence type="ECO:0000313" key="2">
    <source>
        <dbReference type="EMBL" id="MFC5226945.1"/>
    </source>
</evidence>
<sequence length="115" mass="12743">MLPAPVPGAAAGKARGGLVTGMRDVRRRTGTRTVRNEGAGPFARAEGWMPNGTWEIRSRTRAHDGDIIKGYAVHLRDMRCSKGTVTRTEMFLPSETNRDGGQGRTERRRWDGARH</sequence>
<feature type="region of interest" description="Disordered" evidence="1">
    <location>
        <begin position="91"/>
        <end position="115"/>
    </location>
</feature>
<organism evidence="2 3">
    <name type="scientific">Streptomyces fimbriatus</name>
    <dbReference type="NCBI Taxonomy" id="68197"/>
    <lineage>
        <taxon>Bacteria</taxon>
        <taxon>Bacillati</taxon>
        <taxon>Actinomycetota</taxon>
        <taxon>Actinomycetes</taxon>
        <taxon>Kitasatosporales</taxon>
        <taxon>Streptomycetaceae</taxon>
        <taxon>Streptomyces</taxon>
    </lineage>
</organism>
<reference evidence="3" key="1">
    <citation type="journal article" date="2019" name="Int. J. Syst. Evol. Microbiol.">
        <title>The Global Catalogue of Microorganisms (GCM) 10K type strain sequencing project: providing services to taxonomists for standard genome sequencing and annotation.</title>
        <authorList>
            <consortium name="The Broad Institute Genomics Platform"/>
            <consortium name="The Broad Institute Genome Sequencing Center for Infectious Disease"/>
            <person name="Wu L."/>
            <person name="Ma J."/>
        </authorList>
    </citation>
    <scope>NUCLEOTIDE SEQUENCE [LARGE SCALE GENOMIC DNA]</scope>
    <source>
        <strain evidence="3">CCM 8479</strain>
    </source>
</reference>
<proteinExistence type="predicted"/>
<dbReference type="Proteomes" id="UP001596156">
    <property type="component" value="Unassembled WGS sequence"/>
</dbReference>
<dbReference type="EMBL" id="JBHSKL010000026">
    <property type="protein sequence ID" value="MFC5226945.1"/>
    <property type="molecule type" value="Genomic_DNA"/>
</dbReference>
<gene>
    <name evidence="2" type="ORF">ACFPN6_20560</name>
</gene>
<feature type="compositionally biased region" description="Basic and acidic residues" evidence="1">
    <location>
        <begin position="104"/>
        <end position="115"/>
    </location>
</feature>
<feature type="region of interest" description="Disordered" evidence="1">
    <location>
        <begin position="1"/>
        <end position="44"/>
    </location>
</feature>
<dbReference type="RefSeq" id="WP_381572543.1">
    <property type="nucleotide sequence ID" value="NZ_JBHSKL010000026.1"/>
</dbReference>
<evidence type="ECO:0000313" key="3">
    <source>
        <dbReference type="Proteomes" id="UP001596156"/>
    </source>
</evidence>
<accession>A0ABW0DCI8</accession>
<evidence type="ECO:0000256" key="1">
    <source>
        <dbReference type="SAM" id="MobiDB-lite"/>
    </source>
</evidence>
<name>A0ABW0DCI8_STRFI</name>